<organism evidence="1">
    <name type="scientific">marine metagenome</name>
    <dbReference type="NCBI Taxonomy" id="408172"/>
    <lineage>
        <taxon>unclassified sequences</taxon>
        <taxon>metagenomes</taxon>
        <taxon>ecological metagenomes</taxon>
    </lineage>
</organism>
<evidence type="ECO:0008006" key="2">
    <source>
        <dbReference type="Google" id="ProtNLM"/>
    </source>
</evidence>
<dbReference type="Pfam" id="PF06037">
    <property type="entry name" value="DUF922"/>
    <property type="match status" value="1"/>
</dbReference>
<accession>A0A381W084</accession>
<protein>
    <recommendedName>
        <fullName evidence="2">DUF922 domain-containing protein</fullName>
    </recommendedName>
</protein>
<proteinExistence type="predicted"/>
<dbReference type="AlphaFoldDB" id="A0A381W084"/>
<dbReference type="InterPro" id="IPR010321">
    <property type="entry name" value="DUF922"/>
</dbReference>
<sequence length="184" mass="20966">MIAATHVTASPLVKRQNETYQVTGSNANELRQMIDRNGPVNSDDGKRYDGLTEWSLTWDFQFKRHGKVWIVASRSVLLDIKVLTPRWVDFQATPGQLRTQWKIYRANLLRHEEGHVKVALRAANAVDKYLGTCGGSSSLEKLKEDIQKNTRMLLKQYRKIDRDYDQRTRHGTTQGAILAKGPGS</sequence>
<gene>
    <name evidence="1" type="ORF">METZ01_LOCUS98151</name>
</gene>
<evidence type="ECO:0000313" key="1">
    <source>
        <dbReference type="EMBL" id="SVA45297.1"/>
    </source>
</evidence>
<reference evidence="1" key="1">
    <citation type="submission" date="2018-05" db="EMBL/GenBank/DDBJ databases">
        <authorList>
            <person name="Lanie J.A."/>
            <person name="Ng W.-L."/>
            <person name="Kazmierczak K.M."/>
            <person name="Andrzejewski T.M."/>
            <person name="Davidsen T.M."/>
            <person name="Wayne K.J."/>
            <person name="Tettelin H."/>
            <person name="Glass J.I."/>
            <person name="Rusch D."/>
            <person name="Podicherti R."/>
            <person name="Tsui H.-C.T."/>
            <person name="Winkler M.E."/>
        </authorList>
    </citation>
    <scope>NUCLEOTIDE SEQUENCE</scope>
</reference>
<dbReference type="EMBL" id="UINC01010158">
    <property type="protein sequence ID" value="SVA45297.1"/>
    <property type="molecule type" value="Genomic_DNA"/>
</dbReference>
<name>A0A381W084_9ZZZZ</name>